<name>A0AAU9X3U0_9CNID</name>
<feature type="compositionally biased region" description="Basic and acidic residues" evidence="1">
    <location>
        <begin position="67"/>
        <end position="76"/>
    </location>
</feature>
<dbReference type="Proteomes" id="UP001159428">
    <property type="component" value="Unassembled WGS sequence"/>
</dbReference>
<feature type="compositionally biased region" description="Polar residues" evidence="1">
    <location>
        <begin position="57"/>
        <end position="66"/>
    </location>
</feature>
<feature type="compositionally biased region" description="Acidic residues" evidence="1">
    <location>
        <begin position="210"/>
        <end position="219"/>
    </location>
</feature>
<sequence>MNLSLSDIKQVRNTLKRAPPPRAPVGPSTDQNGGNNGAVSVESVRQRFEQKRVPPQKLNSTPSPSQDHGKPTEEKVLSVASARAKFEQKQKPVNRVPPHWKQSDGNQSKTGLPILDKNSNASGHKNMEPPRKELPNVYRIGAAPPKPAKPKNLRFMLRKYKDKIVLSKCLTTSIQASTKDDKYEDTEEVYDDTEELYDDVESVQPRNGDDQSDDIYEAV</sequence>
<feature type="compositionally biased region" description="Polar residues" evidence="1">
    <location>
        <begin position="1"/>
        <end position="13"/>
    </location>
</feature>
<reference evidence="2 3" key="1">
    <citation type="submission" date="2022-05" db="EMBL/GenBank/DDBJ databases">
        <authorList>
            <consortium name="Genoscope - CEA"/>
            <person name="William W."/>
        </authorList>
    </citation>
    <scope>NUCLEOTIDE SEQUENCE [LARGE SCALE GENOMIC DNA]</scope>
</reference>
<evidence type="ECO:0000313" key="3">
    <source>
        <dbReference type="Proteomes" id="UP001159428"/>
    </source>
</evidence>
<organism evidence="2 3">
    <name type="scientific">Pocillopora meandrina</name>
    <dbReference type="NCBI Taxonomy" id="46732"/>
    <lineage>
        <taxon>Eukaryota</taxon>
        <taxon>Metazoa</taxon>
        <taxon>Cnidaria</taxon>
        <taxon>Anthozoa</taxon>
        <taxon>Hexacorallia</taxon>
        <taxon>Scleractinia</taxon>
        <taxon>Astrocoeniina</taxon>
        <taxon>Pocilloporidae</taxon>
        <taxon>Pocillopora</taxon>
    </lineage>
</organism>
<evidence type="ECO:0000256" key="1">
    <source>
        <dbReference type="SAM" id="MobiDB-lite"/>
    </source>
</evidence>
<feature type="region of interest" description="Disordered" evidence="1">
    <location>
        <begin position="1"/>
        <end position="150"/>
    </location>
</feature>
<feature type="compositionally biased region" description="Basic and acidic residues" evidence="1">
    <location>
        <begin position="125"/>
        <end position="134"/>
    </location>
</feature>
<accession>A0AAU9X3U0</accession>
<evidence type="ECO:0000313" key="2">
    <source>
        <dbReference type="EMBL" id="CAH3135504.1"/>
    </source>
</evidence>
<keyword evidence="3" id="KW-1185">Reference proteome</keyword>
<feature type="region of interest" description="Disordered" evidence="1">
    <location>
        <begin position="175"/>
        <end position="219"/>
    </location>
</feature>
<proteinExistence type="predicted"/>
<dbReference type="AlphaFoldDB" id="A0AAU9X3U0"/>
<protein>
    <submittedName>
        <fullName evidence="2">Uncharacterized protein</fullName>
    </submittedName>
</protein>
<dbReference type="EMBL" id="CALNXJ010000029">
    <property type="protein sequence ID" value="CAH3135504.1"/>
    <property type="molecule type" value="Genomic_DNA"/>
</dbReference>
<gene>
    <name evidence="2" type="ORF">PMEA_00016252</name>
</gene>
<feature type="compositionally biased region" description="Acidic residues" evidence="1">
    <location>
        <begin position="183"/>
        <end position="201"/>
    </location>
</feature>
<comment type="caution">
    <text evidence="2">The sequence shown here is derived from an EMBL/GenBank/DDBJ whole genome shotgun (WGS) entry which is preliminary data.</text>
</comment>